<evidence type="ECO:0000313" key="2">
    <source>
        <dbReference type="EMBL" id="MBC8754139.1"/>
    </source>
</evidence>
<protein>
    <recommendedName>
        <fullName evidence="4">Bacteriocin</fullName>
    </recommendedName>
</protein>
<evidence type="ECO:0008006" key="4">
    <source>
        <dbReference type="Google" id="ProtNLM"/>
    </source>
</evidence>
<evidence type="ECO:0000256" key="1">
    <source>
        <dbReference type="SAM" id="MobiDB-lite"/>
    </source>
</evidence>
<name>A0ABR7Q6E3_9FLAO</name>
<comment type="caution">
    <text evidence="2">The sequence shown here is derived from an EMBL/GenBank/DDBJ whole genome shotgun (WGS) entry which is preliminary data.</text>
</comment>
<organism evidence="2 3">
    <name type="scientific">Kordia aestuariivivens</name>
    <dbReference type="NCBI Taxonomy" id="2759037"/>
    <lineage>
        <taxon>Bacteria</taxon>
        <taxon>Pseudomonadati</taxon>
        <taxon>Bacteroidota</taxon>
        <taxon>Flavobacteriia</taxon>
        <taxon>Flavobacteriales</taxon>
        <taxon>Flavobacteriaceae</taxon>
        <taxon>Kordia</taxon>
    </lineage>
</organism>
<evidence type="ECO:0000313" key="3">
    <source>
        <dbReference type="Proteomes" id="UP000619238"/>
    </source>
</evidence>
<dbReference type="Proteomes" id="UP000619238">
    <property type="component" value="Unassembled WGS sequence"/>
</dbReference>
<sequence>MKNNSAKQRNLGKLNFKQVTISSLSKQEIKGGGAWTIPKPSTAGTQSWCICQ</sequence>
<accession>A0ABR7Q6E3</accession>
<feature type="region of interest" description="Disordered" evidence="1">
    <location>
        <begin position="25"/>
        <end position="52"/>
    </location>
</feature>
<gene>
    <name evidence="2" type="ORF">H2O64_05615</name>
</gene>
<reference evidence="2 3" key="1">
    <citation type="submission" date="2020-07" db="EMBL/GenBank/DDBJ databases">
        <title>Description of Kordia aestuariivivens sp. nov., isolated from a tidal flat.</title>
        <authorList>
            <person name="Park S."/>
            <person name="Yoon J.-H."/>
        </authorList>
    </citation>
    <scope>NUCLEOTIDE SEQUENCE [LARGE SCALE GENOMIC DNA]</scope>
    <source>
        <strain evidence="2 3">YSTF-M3</strain>
    </source>
</reference>
<feature type="compositionally biased region" description="Polar residues" evidence="1">
    <location>
        <begin position="42"/>
        <end position="52"/>
    </location>
</feature>
<proteinExistence type="predicted"/>
<dbReference type="RefSeq" id="WP_187561191.1">
    <property type="nucleotide sequence ID" value="NZ_JACGWS010000003.1"/>
</dbReference>
<dbReference type="EMBL" id="JACGWS010000003">
    <property type="protein sequence ID" value="MBC8754139.1"/>
    <property type="molecule type" value="Genomic_DNA"/>
</dbReference>
<keyword evidence="3" id="KW-1185">Reference proteome</keyword>